<feature type="transmembrane region" description="Helical" evidence="2">
    <location>
        <begin position="112"/>
        <end position="133"/>
    </location>
</feature>
<sequence length="195" mass="21348">MNPFIEIGIYVVHTLGSVFLLFVILRFLLQLARADFYNPFSQTVVKVTNPVLLPLRKIIPGFFGIDLASLVLALLVQLVIGELSAVIGHHQLVNPGYVLIMGALGTLKMTTYIVYVCLLVLVVTSFIAPYSTHPALVLVRQLMEPLLRPVQKVIPPMGGLDFSVLFVFMGVTIIQKLLDATAYSVGVIPGLIIGY</sequence>
<dbReference type="STRING" id="377629.TERTU_0221"/>
<organism evidence="3 4">
    <name type="scientific">Teredinibacter turnerae (strain ATCC 39867 / T7901)</name>
    <dbReference type="NCBI Taxonomy" id="377629"/>
    <lineage>
        <taxon>Bacteria</taxon>
        <taxon>Pseudomonadati</taxon>
        <taxon>Pseudomonadota</taxon>
        <taxon>Gammaproteobacteria</taxon>
        <taxon>Cellvibrionales</taxon>
        <taxon>Cellvibrionaceae</taxon>
        <taxon>Teredinibacter</taxon>
    </lineage>
</organism>
<comment type="similarity">
    <text evidence="1">Belongs to the YggT family.</text>
</comment>
<dbReference type="Proteomes" id="UP000009080">
    <property type="component" value="Chromosome"/>
</dbReference>
<dbReference type="PANTHER" id="PTHR33219:SF14">
    <property type="entry name" value="PROTEIN COFACTOR ASSEMBLY OF COMPLEX C SUBUNIT B CCB3, CHLOROPLASTIC-RELATED"/>
    <property type="match status" value="1"/>
</dbReference>
<evidence type="ECO:0000313" key="3">
    <source>
        <dbReference type="EMBL" id="ACR12399.1"/>
    </source>
</evidence>
<keyword evidence="2" id="KW-0472">Membrane</keyword>
<protein>
    <submittedName>
        <fullName evidence="3">Yggt family protein</fullName>
    </submittedName>
</protein>
<keyword evidence="4" id="KW-1185">Reference proteome</keyword>
<dbReference type="KEGG" id="ttu:TERTU_0221"/>
<dbReference type="InterPro" id="IPR003425">
    <property type="entry name" value="CCB3/YggT"/>
</dbReference>
<name>C5BLK0_TERTT</name>
<feature type="transmembrane region" description="Helical" evidence="2">
    <location>
        <begin position="58"/>
        <end position="80"/>
    </location>
</feature>
<feature type="transmembrane region" description="Helical" evidence="2">
    <location>
        <begin position="153"/>
        <end position="174"/>
    </location>
</feature>
<dbReference type="AlphaFoldDB" id="C5BLK0"/>
<evidence type="ECO:0000256" key="2">
    <source>
        <dbReference type="SAM" id="Phobius"/>
    </source>
</evidence>
<dbReference type="eggNOG" id="COG0762">
    <property type="taxonomic scope" value="Bacteria"/>
</dbReference>
<gene>
    <name evidence="3" type="ordered locus">TERTU_0221</name>
</gene>
<dbReference type="HOGENOM" id="CLU_089905_1_0_6"/>
<evidence type="ECO:0000313" key="4">
    <source>
        <dbReference type="Proteomes" id="UP000009080"/>
    </source>
</evidence>
<dbReference type="Pfam" id="PF02325">
    <property type="entry name" value="CCB3_YggT"/>
    <property type="match status" value="2"/>
</dbReference>
<reference evidence="3 4" key="1">
    <citation type="journal article" date="2009" name="PLoS ONE">
        <title>The complete genome of Teredinibacter turnerae T7901: an intracellular endosymbiont of marine wood-boring bivalves (shipworms).</title>
        <authorList>
            <person name="Yang J.C."/>
            <person name="Madupu R."/>
            <person name="Durkin A.S."/>
            <person name="Ekborg N.A."/>
            <person name="Pedamallu C.S."/>
            <person name="Hostetler J.B."/>
            <person name="Radune D."/>
            <person name="Toms B.S."/>
            <person name="Henrissat B."/>
            <person name="Coutinho P.M."/>
            <person name="Schwarz S."/>
            <person name="Field L."/>
            <person name="Trindade-Silva A.E."/>
            <person name="Soares C.A.G."/>
            <person name="Elshahawi S."/>
            <person name="Hanora A."/>
            <person name="Schmidt E.W."/>
            <person name="Haygood M.G."/>
            <person name="Posfai J."/>
            <person name="Benner J."/>
            <person name="Madinger C."/>
            <person name="Nove J."/>
            <person name="Anton B."/>
            <person name="Chaudhary K."/>
            <person name="Foster J."/>
            <person name="Holman A."/>
            <person name="Kumar S."/>
            <person name="Lessard P.A."/>
            <person name="Luyten Y.A."/>
            <person name="Slatko B."/>
            <person name="Wood N."/>
            <person name="Wu B."/>
            <person name="Teplitski M."/>
            <person name="Mougous J.D."/>
            <person name="Ward N."/>
            <person name="Eisen J.A."/>
            <person name="Badger J.H."/>
            <person name="Distel D.L."/>
        </authorList>
    </citation>
    <scope>NUCLEOTIDE SEQUENCE [LARGE SCALE GENOMIC DNA]</scope>
    <source>
        <strain evidence="4">ATCC 39867 / T7901</strain>
    </source>
</reference>
<proteinExistence type="inferred from homology"/>
<feature type="transmembrane region" description="Helical" evidence="2">
    <location>
        <begin position="7"/>
        <end position="29"/>
    </location>
</feature>
<dbReference type="PANTHER" id="PTHR33219">
    <property type="entry name" value="YLMG HOMOLOG PROTEIN 2, CHLOROPLASTIC"/>
    <property type="match status" value="1"/>
</dbReference>
<dbReference type="RefSeq" id="WP_015818511.1">
    <property type="nucleotide sequence ID" value="NC_012997.1"/>
</dbReference>
<keyword evidence="2" id="KW-0812">Transmembrane</keyword>
<keyword evidence="2" id="KW-1133">Transmembrane helix</keyword>
<dbReference type="EMBL" id="CP001614">
    <property type="protein sequence ID" value="ACR12399.1"/>
    <property type="molecule type" value="Genomic_DNA"/>
</dbReference>
<dbReference type="OrthoDB" id="9806665at2"/>
<evidence type="ECO:0000256" key="1">
    <source>
        <dbReference type="ARBA" id="ARBA00010894"/>
    </source>
</evidence>
<dbReference type="GO" id="GO:0016020">
    <property type="term" value="C:membrane"/>
    <property type="evidence" value="ECO:0007669"/>
    <property type="project" value="InterPro"/>
</dbReference>
<accession>C5BLK0</accession>